<keyword evidence="4" id="KW-0963">Cytoplasm</keyword>
<dbReference type="SUPFAM" id="SSF55200">
    <property type="entry name" value="Translation initiation factor IF3, C-terminal domain"/>
    <property type="match status" value="1"/>
</dbReference>
<evidence type="ECO:0000256" key="3">
    <source>
        <dbReference type="ARBA" id="ARBA00022917"/>
    </source>
</evidence>
<organism evidence="9 10">
    <name type="scientific">Candidatus Carbonibacillus altaicus</name>
    <dbReference type="NCBI Taxonomy" id="2163959"/>
    <lineage>
        <taxon>Bacteria</taxon>
        <taxon>Bacillati</taxon>
        <taxon>Bacillota</taxon>
        <taxon>Bacilli</taxon>
        <taxon>Bacillales</taxon>
        <taxon>Candidatus Carbonibacillus</taxon>
    </lineage>
</organism>
<evidence type="ECO:0000313" key="10">
    <source>
        <dbReference type="Proteomes" id="UP000244338"/>
    </source>
</evidence>
<dbReference type="Gene3D" id="3.30.110.10">
    <property type="entry name" value="Translation initiation factor 3 (IF-3), C-terminal domain"/>
    <property type="match status" value="1"/>
</dbReference>
<comment type="similarity">
    <text evidence="1 4 6">Belongs to the IF-3 family.</text>
</comment>
<evidence type="ECO:0000313" key="9">
    <source>
        <dbReference type="EMBL" id="PTQ55561.1"/>
    </source>
</evidence>
<evidence type="ECO:0000259" key="8">
    <source>
        <dbReference type="Pfam" id="PF05198"/>
    </source>
</evidence>
<dbReference type="InterPro" id="IPR001288">
    <property type="entry name" value="Translation_initiation_fac_3"/>
</dbReference>
<dbReference type="Proteomes" id="UP000244338">
    <property type="component" value="Unassembled WGS sequence"/>
</dbReference>
<proteinExistence type="inferred from homology"/>
<evidence type="ECO:0000256" key="2">
    <source>
        <dbReference type="ARBA" id="ARBA00022540"/>
    </source>
</evidence>
<keyword evidence="2 4" id="KW-0396">Initiation factor</keyword>
<dbReference type="Gene3D" id="3.10.20.80">
    <property type="entry name" value="Translation initiation factor 3 (IF-3), N-terminal domain"/>
    <property type="match status" value="1"/>
</dbReference>
<dbReference type="HAMAP" id="MF_00080">
    <property type="entry name" value="IF_3"/>
    <property type="match status" value="1"/>
</dbReference>
<dbReference type="PANTHER" id="PTHR10938">
    <property type="entry name" value="TRANSLATION INITIATION FACTOR IF-3"/>
    <property type="match status" value="1"/>
</dbReference>
<sequence>MSPINKTNRSEVEINEDIRAREVRLIDVDGKQIGIVPIQEARRLAAEKNLDLVNIAPQANPPVCRIMDYGKYKFEQSKKEKEARKKQKVITIKEVRFSPTIEEHDFNTKLRHVMDFLQKGDKVKCTLRFRGRQITHTGIGQTVMDRIVRETEAIAVVEKKPGLEGRSMIMILAPKSGTDKEK</sequence>
<dbReference type="FunFam" id="3.30.110.10:FF:000001">
    <property type="entry name" value="Translation initiation factor IF-3"/>
    <property type="match status" value="1"/>
</dbReference>
<evidence type="ECO:0000256" key="6">
    <source>
        <dbReference type="RuleBase" id="RU000646"/>
    </source>
</evidence>
<dbReference type="GO" id="GO:0032790">
    <property type="term" value="P:ribosome disassembly"/>
    <property type="evidence" value="ECO:0007669"/>
    <property type="project" value="TreeGrafter"/>
</dbReference>
<dbReference type="AlphaFoldDB" id="A0A2R6XYR6"/>
<dbReference type="GO" id="GO:0016020">
    <property type="term" value="C:membrane"/>
    <property type="evidence" value="ECO:0007669"/>
    <property type="project" value="TreeGrafter"/>
</dbReference>
<comment type="subcellular location">
    <subcellularLocation>
        <location evidence="4 6">Cytoplasm</location>
    </subcellularLocation>
</comment>
<protein>
    <recommendedName>
        <fullName evidence="4 5">Translation initiation factor IF-3</fullName>
    </recommendedName>
</protein>
<dbReference type="SUPFAM" id="SSF54364">
    <property type="entry name" value="Translation initiation factor IF3, N-terminal domain"/>
    <property type="match status" value="1"/>
</dbReference>
<dbReference type="Pfam" id="PF05198">
    <property type="entry name" value="IF3_N"/>
    <property type="match status" value="1"/>
</dbReference>
<reference evidence="10" key="1">
    <citation type="journal article" date="2018" name="Sci. Rep.">
        <title>Lignite coal burning seam in the remote Altai Mountains harbors a hydrogen-driven thermophilic microbial community.</title>
        <authorList>
            <person name="Kadnikov V.V."/>
            <person name="Mardanov A.V."/>
            <person name="Ivasenko D.A."/>
            <person name="Antsiferov D.V."/>
            <person name="Beletsky A.V."/>
            <person name="Karnachuk O.V."/>
            <person name="Ravin N.V."/>
        </authorList>
    </citation>
    <scope>NUCLEOTIDE SEQUENCE [LARGE SCALE GENOMIC DNA]</scope>
</reference>
<dbReference type="PANTHER" id="PTHR10938:SF0">
    <property type="entry name" value="TRANSLATION INITIATION FACTOR IF-3, MITOCHONDRIAL"/>
    <property type="match status" value="1"/>
</dbReference>
<comment type="caution">
    <text evidence="9">The sequence shown here is derived from an EMBL/GenBank/DDBJ whole genome shotgun (WGS) entry which is preliminary data.</text>
</comment>
<evidence type="ECO:0000256" key="5">
    <source>
        <dbReference type="NCBIfam" id="TIGR00168"/>
    </source>
</evidence>
<comment type="function">
    <text evidence="4 6">IF-3 binds to the 30S ribosomal subunit and shifts the equilibrium between 70S ribosomes and their 50S and 30S subunits in favor of the free subunits, thus enhancing the availability of 30S subunits on which protein synthesis initiation begins.</text>
</comment>
<accession>A0A2R6XYR6</accession>
<dbReference type="InterPro" id="IPR019814">
    <property type="entry name" value="Translation_initiation_fac_3_N"/>
</dbReference>
<dbReference type="InterPro" id="IPR019813">
    <property type="entry name" value="Translation_initiation_fac3_CS"/>
</dbReference>
<name>A0A2R6XYR6_9BACL</name>
<comment type="subunit">
    <text evidence="4 6">Monomer.</text>
</comment>
<feature type="domain" description="Translation initiation factor 3 N-terminal" evidence="8">
    <location>
        <begin position="14"/>
        <end position="83"/>
    </location>
</feature>
<dbReference type="PROSITE" id="PS00938">
    <property type="entry name" value="IF3"/>
    <property type="match status" value="1"/>
</dbReference>
<dbReference type="NCBIfam" id="TIGR00168">
    <property type="entry name" value="infC"/>
    <property type="match status" value="1"/>
</dbReference>
<gene>
    <name evidence="4" type="primary">infC</name>
    <name evidence="9" type="ORF">BSOLF_1883</name>
</gene>
<dbReference type="GO" id="GO:0003743">
    <property type="term" value="F:translation initiation factor activity"/>
    <property type="evidence" value="ECO:0007669"/>
    <property type="project" value="UniProtKB-UniRule"/>
</dbReference>
<feature type="domain" description="Translation initiation factor 3 C-terminal" evidence="7">
    <location>
        <begin position="90"/>
        <end position="175"/>
    </location>
</feature>
<dbReference type="InterPro" id="IPR036788">
    <property type="entry name" value="T_IF-3_C_sf"/>
</dbReference>
<dbReference type="Pfam" id="PF00707">
    <property type="entry name" value="IF3_C"/>
    <property type="match status" value="1"/>
</dbReference>
<dbReference type="InterPro" id="IPR036787">
    <property type="entry name" value="T_IF-3_N_sf"/>
</dbReference>
<dbReference type="FunFam" id="3.10.20.80:FF:000001">
    <property type="entry name" value="Translation initiation factor IF-3"/>
    <property type="match status" value="1"/>
</dbReference>
<dbReference type="GO" id="GO:0005829">
    <property type="term" value="C:cytosol"/>
    <property type="evidence" value="ECO:0007669"/>
    <property type="project" value="TreeGrafter"/>
</dbReference>
<dbReference type="EMBL" id="PEBX01000098">
    <property type="protein sequence ID" value="PTQ55561.1"/>
    <property type="molecule type" value="Genomic_DNA"/>
</dbReference>
<dbReference type="InterPro" id="IPR019815">
    <property type="entry name" value="Translation_initiation_fac_3_C"/>
</dbReference>
<evidence type="ECO:0000256" key="1">
    <source>
        <dbReference type="ARBA" id="ARBA00005439"/>
    </source>
</evidence>
<evidence type="ECO:0000259" key="7">
    <source>
        <dbReference type="Pfam" id="PF00707"/>
    </source>
</evidence>
<keyword evidence="3 4" id="KW-0648">Protein biosynthesis</keyword>
<dbReference type="GO" id="GO:0043022">
    <property type="term" value="F:ribosome binding"/>
    <property type="evidence" value="ECO:0007669"/>
    <property type="project" value="UniProtKB-ARBA"/>
</dbReference>
<evidence type="ECO:0000256" key="4">
    <source>
        <dbReference type="HAMAP-Rule" id="MF_00080"/>
    </source>
</evidence>